<evidence type="ECO:0000256" key="6">
    <source>
        <dbReference type="ARBA" id="ARBA00023136"/>
    </source>
</evidence>
<organism evidence="10">
    <name type="scientific">uncultured delta proteobacterium</name>
    <dbReference type="NCBI Taxonomy" id="34034"/>
    <lineage>
        <taxon>Bacteria</taxon>
        <taxon>Deltaproteobacteria</taxon>
        <taxon>environmental samples</taxon>
    </lineage>
</organism>
<evidence type="ECO:0000256" key="4">
    <source>
        <dbReference type="ARBA" id="ARBA00022452"/>
    </source>
</evidence>
<keyword evidence="8" id="KW-0175">Coiled coil</keyword>
<dbReference type="PANTHER" id="PTHR30026:SF20">
    <property type="entry name" value="OUTER MEMBRANE PROTEIN TOLC"/>
    <property type="match status" value="1"/>
</dbReference>
<comment type="subcellular location">
    <subcellularLocation>
        <location evidence="1">Cell outer membrane</location>
    </subcellularLocation>
</comment>
<dbReference type="Gene3D" id="1.20.1600.10">
    <property type="entry name" value="Outer membrane efflux proteins (OEP)"/>
    <property type="match status" value="1"/>
</dbReference>
<feature type="signal peptide" evidence="9">
    <location>
        <begin position="1"/>
        <end position="31"/>
    </location>
</feature>
<dbReference type="InterPro" id="IPR051906">
    <property type="entry name" value="TolC-like"/>
</dbReference>
<dbReference type="AlphaFoldDB" id="A0A212KDK1"/>
<proteinExistence type="inferred from homology"/>
<name>A0A212KDK1_9DELT</name>
<accession>A0A212KDK1</accession>
<evidence type="ECO:0000256" key="5">
    <source>
        <dbReference type="ARBA" id="ARBA00022692"/>
    </source>
</evidence>
<dbReference type="GO" id="GO:1990281">
    <property type="term" value="C:efflux pump complex"/>
    <property type="evidence" value="ECO:0007669"/>
    <property type="project" value="TreeGrafter"/>
</dbReference>
<comment type="similarity">
    <text evidence="2">Belongs to the outer membrane factor (OMF) (TC 1.B.17) family.</text>
</comment>
<evidence type="ECO:0000256" key="3">
    <source>
        <dbReference type="ARBA" id="ARBA00022448"/>
    </source>
</evidence>
<dbReference type="SUPFAM" id="SSF56954">
    <property type="entry name" value="Outer membrane efflux proteins (OEP)"/>
    <property type="match status" value="1"/>
</dbReference>
<dbReference type="InterPro" id="IPR003423">
    <property type="entry name" value="OMP_efflux"/>
</dbReference>
<evidence type="ECO:0000256" key="7">
    <source>
        <dbReference type="ARBA" id="ARBA00023237"/>
    </source>
</evidence>
<keyword evidence="7" id="KW-0998">Cell outer membrane</keyword>
<gene>
    <name evidence="10" type="ORF">KL86DPRO_50256</name>
</gene>
<keyword evidence="6" id="KW-0472">Membrane</keyword>
<keyword evidence="3" id="KW-0813">Transport</keyword>
<keyword evidence="4" id="KW-1134">Transmembrane beta strand</keyword>
<dbReference type="PANTHER" id="PTHR30026">
    <property type="entry name" value="OUTER MEMBRANE PROTEIN TOLC"/>
    <property type="match status" value="1"/>
</dbReference>
<dbReference type="Pfam" id="PF02321">
    <property type="entry name" value="OEP"/>
    <property type="match status" value="2"/>
</dbReference>
<evidence type="ECO:0000313" key="10">
    <source>
        <dbReference type="EMBL" id="SBW09721.1"/>
    </source>
</evidence>
<dbReference type="GO" id="GO:0015562">
    <property type="term" value="F:efflux transmembrane transporter activity"/>
    <property type="evidence" value="ECO:0007669"/>
    <property type="project" value="InterPro"/>
</dbReference>
<reference evidence="10" key="1">
    <citation type="submission" date="2016-04" db="EMBL/GenBank/DDBJ databases">
        <authorList>
            <person name="Evans L.H."/>
            <person name="Alamgir A."/>
            <person name="Owens N."/>
            <person name="Weber N.D."/>
            <person name="Virtaneva K."/>
            <person name="Barbian K."/>
            <person name="Babar A."/>
            <person name="Rosenke K."/>
        </authorList>
    </citation>
    <scope>NUCLEOTIDE SEQUENCE</scope>
    <source>
        <strain evidence="10">86</strain>
    </source>
</reference>
<dbReference type="EMBL" id="FLUQ01000005">
    <property type="protein sequence ID" value="SBW09721.1"/>
    <property type="molecule type" value="Genomic_DNA"/>
</dbReference>
<keyword evidence="9" id="KW-0732">Signal</keyword>
<sequence>MAFRYGRNITVLAAAALAAVFLCVAPASGLAAGTGSFDLKSAVFRALDENFTISAAKETAMAAESGRLAARGAFGPSLGSTYDYQRRQHRYAAGSSNERDKDLFTWSVWLRQNVFAGFATLNTYQKAALQKENAESGVAKARLELIGTVQENFLRLLQARENTRSARDSLERLRSQLKVTNAFYEVGLKPRLDVLQAEVDVATAEDFLLQAINAYETQQSRLNTLLILPVEADTAYTGSLDFIPFTRNFEACLKTAFARRPDLIMAEKAVAIADKDVGIAQSEFYPKINAEGGWSTQGDRFAASGSDNLPNNYAGWSAGISADWTAFSGGTTYYGVRQAKQTKNRFAAEAMDLRQQISHDVKSGLLKISETAKRIKVAQKGLEQAKEAYRMADALYQTQVGIFIDVLDAQAKLTQAEATLTGAQADYLIAVSQLHVAMGEENPALLPIQ</sequence>
<feature type="coiled-coil region" evidence="8">
    <location>
        <begin position="336"/>
        <end position="426"/>
    </location>
</feature>
<feature type="chain" id="PRO_5013188404" evidence="9">
    <location>
        <begin position="32"/>
        <end position="449"/>
    </location>
</feature>
<evidence type="ECO:0000256" key="1">
    <source>
        <dbReference type="ARBA" id="ARBA00004442"/>
    </source>
</evidence>
<keyword evidence="5" id="KW-0812">Transmembrane</keyword>
<evidence type="ECO:0000256" key="2">
    <source>
        <dbReference type="ARBA" id="ARBA00007613"/>
    </source>
</evidence>
<evidence type="ECO:0000256" key="9">
    <source>
        <dbReference type="SAM" id="SignalP"/>
    </source>
</evidence>
<protein>
    <submittedName>
        <fullName evidence="10">Outer membrane efflux protein</fullName>
    </submittedName>
</protein>
<dbReference type="GO" id="GO:0015288">
    <property type="term" value="F:porin activity"/>
    <property type="evidence" value="ECO:0007669"/>
    <property type="project" value="TreeGrafter"/>
</dbReference>
<evidence type="ECO:0000256" key="8">
    <source>
        <dbReference type="SAM" id="Coils"/>
    </source>
</evidence>
<dbReference type="GO" id="GO:0009279">
    <property type="term" value="C:cell outer membrane"/>
    <property type="evidence" value="ECO:0007669"/>
    <property type="project" value="UniProtKB-SubCell"/>
</dbReference>